<dbReference type="Proteomes" id="UP000823388">
    <property type="component" value="Chromosome 9N"/>
</dbReference>
<organism evidence="1 2">
    <name type="scientific">Panicum virgatum</name>
    <name type="common">Blackwell switchgrass</name>
    <dbReference type="NCBI Taxonomy" id="38727"/>
    <lineage>
        <taxon>Eukaryota</taxon>
        <taxon>Viridiplantae</taxon>
        <taxon>Streptophyta</taxon>
        <taxon>Embryophyta</taxon>
        <taxon>Tracheophyta</taxon>
        <taxon>Spermatophyta</taxon>
        <taxon>Magnoliopsida</taxon>
        <taxon>Liliopsida</taxon>
        <taxon>Poales</taxon>
        <taxon>Poaceae</taxon>
        <taxon>PACMAD clade</taxon>
        <taxon>Panicoideae</taxon>
        <taxon>Panicodae</taxon>
        <taxon>Paniceae</taxon>
        <taxon>Panicinae</taxon>
        <taxon>Panicum</taxon>
        <taxon>Panicum sect. Hiantes</taxon>
    </lineage>
</organism>
<sequence length="125" mass="13195">MHATYRHCLGKTINRPHHTDDKTITCHCSISQTRSGRGRGSAGPTSGRRLVSHRLVARACLGGWELLACLGLGVGGWDWEDAPAALGAGRMEEPGAWRPGASTWPVAAGAGIRAGVAEWVENGNN</sequence>
<accession>A0A8T0MZ93</accession>
<dbReference type="AlphaFoldDB" id="A0A8T0MZ93"/>
<keyword evidence="2" id="KW-1185">Reference proteome</keyword>
<proteinExistence type="predicted"/>
<evidence type="ECO:0000313" key="2">
    <source>
        <dbReference type="Proteomes" id="UP000823388"/>
    </source>
</evidence>
<gene>
    <name evidence="1" type="ORF">PVAP13_9NG682000</name>
</gene>
<comment type="caution">
    <text evidence="1">The sequence shown here is derived from an EMBL/GenBank/DDBJ whole genome shotgun (WGS) entry which is preliminary data.</text>
</comment>
<reference evidence="1" key="1">
    <citation type="submission" date="2020-05" db="EMBL/GenBank/DDBJ databases">
        <title>WGS assembly of Panicum virgatum.</title>
        <authorList>
            <person name="Lovell J.T."/>
            <person name="Jenkins J."/>
            <person name="Shu S."/>
            <person name="Juenger T.E."/>
            <person name="Schmutz J."/>
        </authorList>
    </citation>
    <scope>NUCLEOTIDE SEQUENCE</scope>
    <source>
        <strain evidence="1">AP13</strain>
    </source>
</reference>
<dbReference type="EMBL" id="CM029054">
    <property type="protein sequence ID" value="KAG2541442.1"/>
    <property type="molecule type" value="Genomic_DNA"/>
</dbReference>
<name>A0A8T0MZ93_PANVG</name>
<evidence type="ECO:0000313" key="1">
    <source>
        <dbReference type="EMBL" id="KAG2541442.1"/>
    </source>
</evidence>
<protein>
    <submittedName>
        <fullName evidence="1">Uncharacterized protein</fullName>
    </submittedName>
</protein>